<dbReference type="EMBL" id="JYDQ01000040">
    <property type="protein sequence ID" value="KRY19029.1"/>
    <property type="molecule type" value="Genomic_DNA"/>
</dbReference>
<name>A0A0V1A2N0_9BILA</name>
<protein>
    <submittedName>
        <fullName evidence="2">Uncharacterized protein</fullName>
    </submittedName>
</protein>
<feature type="transmembrane region" description="Helical" evidence="1">
    <location>
        <begin position="20"/>
        <end position="41"/>
    </location>
</feature>
<sequence>MRYTSKQKKHGDKEGCKGAIWTSLDVTAVGLVPFGIVVAAVG</sequence>
<reference evidence="2 3" key="1">
    <citation type="submission" date="2015-01" db="EMBL/GenBank/DDBJ databases">
        <title>Evolution of Trichinella species and genotypes.</title>
        <authorList>
            <person name="Korhonen P.K."/>
            <person name="Edoardo P."/>
            <person name="Giuseppe L.R."/>
            <person name="Gasser R.B."/>
        </authorList>
    </citation>
    <scope>NUCLEOTIDE SEQUENCE [LARGE SCALE GENOMIC DNA]</scope>
    <source>
        <strain evidence="2">ISS2496</strain>
    </source>
</reference>
<organism evidence="2 3">
    <name type="scientific">Trichinella patagoniensis</name>
    <dbReference type="NCBI Taxonomy" id="990121"/>
    <lineage>
        <taxon>Eukaryota</taxon>
        <taxon>Metazoa</taxon>
        <taxon>Ecdysozoa</taxon>
        <taxon>Nematoda</taxon>
        <taxon>Enoplea</taxon>
        <taxon>Dorylaimia</taxon>
        <taxon>Trichinellida</taxon>
        <taxon>Trichinellidae</taxon>
        <taxon>Trichinella</taxon>
    </lineage>
</organism>
<evidence type="ECO:0000313" key="3">
    <source>
        <dbReference type="Proteomes" id="UP000054783"/>
    </source>
</evidence>
<proteinExistence type="predicted"/>
<keyword evidence="1" id="KW-1133">Transmembrane helix</keyword>
<dbReference type="Proteomes" id="UP000054783">
    <property type="component" value="Unassembled WGS sequence"/>
</dbReference>
<evidence type="ECO:0000313" key="2">
    <source>
        <dbReference type="EMBL" id="KRY19029.1"/>
    </source>
</evidence>
<dbReference type="AlphaFoldDB" id="A0A0V1A2N0"/>
<accession>A0A0V1A2N0</accession>
<comment type="caution">
    <text evidence="2">The sequence shown here is derived from an EMBL/GenBank/DDBJ whole genome shotgun (WGS) entry which is preliminary data.</text>
</comment>
<evidence type="ECO:0000256" key="1">
    <source>
        <dbReference type="SAM" id="Phobius"/>
    </source>
</evidence>
<keyword evidence="1" id="KW-0812">Transmembrane</keyword>
<keyword evidence="1" id="KW-0472">Membrane</keyword>
<gene>
    <name evidence="2" type="ORF">T12_3043</name>
</gene>
<keyword evidence="3" id="KW-1185">Reference proteome</keyword>